<evidence type="ECO:0000256" key="7">
    <source>
        <dbReference type="ARBA" id="ARBA00023310"/>
    </source>
</evidence>
<keyword evidence="8" id="KW-1003">Cell membrane</keyword>
<keyword evidence="10" id="KW-1185">Reference proteome</keyword>
<dbReference type="OrthoDB" id="9802471at2"/>
<comment type="similarity">
    <text evidence="8">Belongs to the ATPase delta chain family.</text>
</comment>
<comment type="function">
    <text evidence="8">F(1)F(0) ATP synthase produces ATP from ADP in the presence of a proton or sodium gradient. F-type ATPases consist of two structural domains, F(1) containing the extramembraneous catalytic core and F(0) containing the membrane proton channel, linked together by a central stalk and a peripheral stalk. During catalysis, ATP synthesis in the catalytic domain of F(1) is coupled via a rotary mechanism of the central stalk subunits to proton translocation.</text>
</comment>
<evidence type="ECO:0000256" key="6">
    <source>
        <dbReference type="ARBA" id="ARBA00023196"/>
    </source>
</evidence>
<dbReference type="InterPro" id="IPR000711">
    <property type="entry name" value="ATPase_OSCP/dsu"/>
</dbReference>
<keyword evidence="7 8" id="KW-0066">ATP synthesis</keyword>
<evidence type="ECO:0000313" key="10">
    <source>
        <dbReference type="Proteomes" id="UP000076927"/>
    </source>
</evidence>
<dbReference type="PATRIC" id="fig|1178515.4.peg.2152"/>
<evidence type="ECO:0000256" key="2">
    <source>
        <dbReference type="ARBA" id="ARBA00022448"/>
    </source>
</evidence>
<dbReference type="SUPFAM" id="SSF47928">
    <property type="entry name" value="N-terminal domain of the delta subunit of the F1F0-ATP synthase"/>
    <property type="match status" value="1"/>
</dbReference>
<proteinExistence type="inferred from homology"/>
<evidence type="ECO:0000256" key="1">
    <source>
        <dbReference type="ARBA" id="ARBA00004370"/>
    </source>
</evidence>
<dbReference type="HAMAP" id="MF_01416">
    <property type="entry name" value="ATP_synth_delta_bact"/>
    <property type="match status" value="1"/>
</dbReference>
<dbReference type="KEGG" id="pswu:SY83_10720"/>
<dbReference type="Pfam" id="PF00213">
    <property type="entry name" value="OSCP"/>
    <property type="match status" value="1"/>
</dbReference>
<comment type="function">
    <text evidence="8">This protein is part of the stalk that links CF(0) to CF(1). It either transmits conformational changes from CF(0) to CF(1) or is implicated in proton conduction.</text>
</comment>
<evidence type="ECO:0000256" key="8">
    <source>
        <dbReference type="HAMAP-Rule" id="MF_01416"/>
    </source>
</evidence>
<dbReference type="InterPro" id="IPR026015">
    <property type="entry name" value="ATP_synth_OSCP/delta_N_sf"/>
</dbReference>
<dbReference type="NCBIfam" id="TIGR01145">
    <property type="entry name" value="ATP_synt_delta"/>
    <property type="match status" value="1"/>
</dbReference>
<dbReference type="EMBL" id="CP011388">
    <property type="protein sequence ID" value="ANE46664.1"/>
    <property type="molecule type" value="Genomic_DNA"/>
</dbReference>
<dbReference type="NCBIfam" id="NF004402">
    <property type="entry name" value="PRK05758.2-2"/>
    <property type="match status" value="1"/>
</dbReference>
<dbReference type="Gene3D" id="1.10.520.20">
    <property type="entry name" value="N-terminal domain of the delta subunit of the F1F0-ATP synthase"/>
    <property type="match status" value="1"/>
</dbReference>
<evidence type="ECO:0000256" key="3">
    <source>
        <dbReference type="ARBA" id="ARBA00022781"/>
    </source>
</evidence>
<dbReference type="AlphaFoldDB" id="A0A172TID7"/>
<comment type="subcellular location">
    <subcellularLocation>
        <location evidence="8">Cell membrane</location>
        <topology evidence="8">Peripheral membrane protein</topology>
    </subcellularLocation>
    <subcellularLocation>
        <location evidence="1">Membrane</location>
    </subcellularLocation>
</comment>
<name>A0A172TID7_9BACL</name>
<dbReference type="PRINTS" id="PR00125">
    <property type="entry name" value="ATPASEDELTA"/>
</dbReference>
<keyword evidence="6 8" id="KW-0139">CF(1)</keyword>
<dbReference type="GO" id="GO:0045259">
    <property type="term" value="C:proton-transporting ATP synthase complex"/>
    <property type="evidence" value="ECO:0007669"/>
    <property type="project" value="UniProtKB-KW"/>
</dbReference>
<evidence type="ECO:0000256" key="4">
    <source>
        <dbReference type="ARBA" id="ARBA00023065"/>
    </source>
</evidence>
<dbReference type="PANTHER" id="PTHR11910">
    <property type="entry name" value="ATP SYNTHASE DELTA CHAIN"/>
    <property type="match status" value="1"/>
</dbReference>
<dbReference type="GO" id="GO:0005886">
    <property type="term" value="C:plasma membrane"/>
    <property type="evidence" value="ECO:0007669"/>
    <property type="project" value="UniProtKB-SubCell"/>
</dbReference>
<reference evidence="9 10" key="1">
    <citation type="submission" date="2015-01" db="EMBL/GenBank/DDBJ databases">
        <title>Paenibacillus swuensis/DY6/whole genome sequencing.</title>
        <authorList>
            <person name="Kim M.K."/>
            <person name="Srinivasan S."/>
            <person name="Lee J.-J."/>
        </authorList>
    </citation>
    <scope>NUCLEOTIDE SEQUENCE [LARGE SCALE GENOMIC DNA]</scope>
    <source>
        <strain evidence="9 10">DY6</strain>
    </source>
</reference>
<dbReference type="GO" id="GO:0046933">
    <property type="term" value="F:proton-transporting ATP synthase activity, rotational mechanism"/>
    <property type="evidence" value="ECO:0007669"/>
    <property type="project" value="UniProtKB-UniRule"/>
</dbReference>
<evidence type="ECO:0000256" key="5">
    <source>
        <dbReference type="ARBA" id="ARBA00023136"/>
    </source>
</evidence>
<dbReference type="RefSeq" id="WP_068606352.1">
    <property type="nucleotide sequence ID" value="NZ_CP011388.1"/>
</dbReference>
<dbReference type="NCBIfam" id="NF004403">
    <property type="entry name" value="PRK05758.2-4"/>
    <property type="match status" value="1"/>
</dbReference>
<protein>
    <recommendedName>
        <fullName evidence="8">ATP synthase subunit delta</fullName>
    </recommendedName>
    <alternativeName>
        <fullName evidence="8">ATP synthase F(1) sector subunit delta</fullName>
    </alternativeName>
    <alternativeName>
        <fullName evidence="8">F-type ATPase subunit delta</fullName>
        <shortName evidence="8">F-ATPase subunit delta</shortName>
    </alternativeName>
</protein>
<keyword evidence="3 8" id="KW-0375">Hydrogen ion transport</keyword>
<dbReference type="STRING" id="1178515.SY83_10720"/>
<sequence>MSRESIVAKRYARALFELAHEKGQGAQTERELKLVVETIDSDKELQAFLKHPGVPAEAKTSLLEKAFAGQVSEQVMGTLRLLMDKGRESLPAALYTAYVKIAGEKLDLADAVVTSAFPLTEEEQREVSEKFSRITGKTIRIENVIDKSLIGGIQVRIGDRLYDGSLSGKLARLEQSLKQAQAL</sequence>
<dbReference type="InterPro" id="IPR020781">
    <property type="entry name" value="ATPase_OSCP/d_CS"/>
</dbReference>
<organism evidence="9 10">
    <name type="scientific">Paenibacillus swuensis</name>
    <dbReference type="NCBI Taxonomy" id="1178515"/>
    <lineage>
        <taxon>Bacteria</taxon>
        <taxon>Bacillati</taxon>
        <taxon>Bacillota</taxon>
        <taxon>Bacilli</taxon>
        <taxon>Bacillales</taxon>
        <taxon>Paenibacillaceae</taxon>
        <taxon>Paenibacillus</taxon>
    </lineage>
</organism>
<keyword evidence="2 8" id="KW-0813">Transport</keyword>
<keyword evidence="5 8" id="KW-0472">Membrane</keyword>
<evidence type="ECO:0000313" key="9">
    <source>
        <dbReference type="EMBL" id="ANE46664.1"/>
    </source>
</evidence>
<dbReference type="PROSITE" id="PS00389">
    <property type="entry name" value="ATPASE_DELTA"/>
    <property type="match status" value="1"/>
</dbReference>
<accession>A0A172TID7</accession>
<dbReference type="Proteomes" id="UP000076927">
    <property type="component" value="Chromosome"/>
</dbReference>
<keyword evidence="4 8" id="KW-0406">Ion transport</keyword>
<gene>
    <name evidence="8" type="primary">atpH</name>
    <name evidence="9" type="ORF">SY83_10720</name>
</gene>